<evidence type="ECO:0000256" key="2">
    <source>
        <dbReference type="ARBA" id="ARBA00022448"/>
    </source>
</evidence>
<accession>A0A1I5WJA6</accession>
<feature type="transmembrane region" description="Helical" evidence="7">
    <location>
        <begin position="123"/>
        <end position="143"/>
    </location>
</feature>
<keyword evidence="3" id="KW-1003">Cell membrane</keyword>
<evidence type="ECO:0000256" key="5">
    <source>
        <dbReference type="ARBA" id="ARBA00022989"/>
    </source>
</evidence>
<dbReference type="PROSITE" id="PS50928">
    <property type="entry name" value="ABC_TM1"/>
    <property type="match status" value="1"/>
</dbReference>
<evidence type="ECO:0000256" key="4">
    <source>
        <dbReference type="ARBA" id="ARBA00022692"/>
    </source>
</evidence>
<gene>
    <name evidence="9" type="ORF">SAMN05444406_11717</name>
</gene>
<dbReference type="InterPro" id="IPR035906">
    <property type="entry name" value="MetI-like_sf"/>
</dbReference>
<evidence type="ECO:0000256" key="3">
    <source>
        <dbReference type="ARBA" id="ARBA00022475"/>
    </source>
</evidence>
<dbReference type="SUPFAM" id="SSF160964">
    <property type="entry name" value="MalF N-terminal region-like"/>
    <property type="match status" value="1"/>
</dbReference>
<keyword evidence="4 7" id="KW-0812">Transmembrane</keyword>
<evidence type="ECO:0000259" key="8">
    <source>
        <dbReference type="PROSITE" id="PS50928"/>
    </source>
</evidence>
<feature type="transmembrane region" description="Helical" evidence="7">
    <location>
        <begin position="176"/>
        <end position="196"/>
    </location>
</feature>
<dbReference type="InterPro" id="IPR051393">
    <property type="entry name" value="ABC_transporter_permease"/>
</dbReference>
<comment type="similarity">
    <text evidence="7">Belongs to the binding-protein-dependent transport system permease family.</text>
</comment>
<evidence type="ECO:0000256" key="6">
    <source>
        <dbReference type="ARBA" id="ARBA00023136"/>
    </source>
</evidence>
<dbReference type="STRING" id="937334.SAMN05444406_11717"/>
<keyword evidence="2 7" id="KW-0813">Transport</keyword>
<dbReference type="AlphaFoldDB" id="A0A1I5WJA6"/>
<dbReference type="Gene3D" id="1.10.3720.10">
    <property type="entry name" value="MetI-like"/>
    <property type="match status" value="1"/>
</dbReference>
<dbReference type="PANTHER" id="PTHR30193">
    <property type="entry name" value="ABC TRANSPORTER PERMEASE PROTEIN"/>
    <property type="match status" value="1"/>
</dbReference>
<comment type="subcellular location">
    <subcellularLocation>
        <location evidence="1 7">Cell membrane</location>
        <topology evidence="1 7">Multi-pass membrane protein</topology>
    </subcellularLocation>
</comment>
<keyword evidence="5 7" id="KW-1133">Transmembrane helix</keyword>
<proteinExistence type="inferred from homology"/>
<dbReference type="SUPFAM" id="SSF161098">
    <property type="entry name" value="MetI-like"/>
    <property type="match status" value="1"/>
</dbReference>
<keyword evidence="10" id="KW-1185">Reference proteome</keyword>
<evidence type="ECO:0000256" key="7">
    <source>
        <dbReference type="RuleBase" id="RU363032"/>
    </source>
</evidence>
<feature type="domain" description="ABC transmembrane type-1" evidence="8">
    <location>
        <begin position="86"/>
        <end position="299"/>
    </location>
</feature>
<dbReference type="CDD" id="cd06261">
    <property type="entry name" value="TM_PBP2"/>
    <property type="match status" value="1"/>
</dbReference>
<evidence type="ECO:0000313" key="9">
    <source>
        <dbReference type="EMBL" id="SFQ19486.1"/>
    </source>
</evidence>
<evidence type="ECO:0000256" key="1">
    <source>
        <dbReference type="ARBA" id="ARBA00004651"/>
    </source>
</evidence>
<dbReference type="GO" id="GO:0005886">
    <property type="term" value="C:plasma membrane"/>
    <property type="evidence" value="ECO:0007669"/>
    <property type="project" value="UniProtKB-SubCell"/>
</dbReference>
<name>A0A1I5WJA6_9FIRM</name>
<dbReference type="PANTHER" id="PTHR30193:SF1">
    <property type="entry name" value="ABC TRANSPORTER PERMEASE PROTEIN YESP-RELATED"/>
    <property type="match status" value="1"/>
</dbReference>
<organism evidence="9 10">
    <name type="scientific">Caldicoprobacter faecalis</name>
    <dbReference type="NCBI Taxonomy" id="937334"/>
    <lineage>
        <taxon>Bacteria</taxon>
        <taxon>Bacillati</taxon>
        <taxon>Bacillota</taxon>
        <taxon>Clostridia</taxon>
        <taxon>Caldicoprobacterales</taxon>
        <taxon>Caldicoprobacteraceae</taxon>
        <taxon>Caldicoprobacter</taxon>
    </lineage>
</organism>
<protein>
    <submittedName>
        <fullName evidence="9">Carbohydrate ABC transporter membrane protein 1, CUT1 family</fullName>
    </submittedName>
</protein>
<feature type="transmembrane region" description="Helical" evidence="7">
    <location>
        <begin position="278"/>
        <end position="300"/>
    </location>
</feature>
<dbReference type="InterPro" id="IPR000515">
    <property type="entry name" value="MetI-like"/>
</dbReference>
<dbReference type="GO" id="GO:0055085">
    <property type="term" value="P:transmembrane transport"/>
    <property type="evidence" value="ECO:0007669"/>
    <property type="project" value="InterPro"/>
</dbReference>
<feature type="transmembrane region" description="Helical" evidence="7">
    <location>
        <begin position="217"/>
        <end position="238"/>
    </location>
</feature>
<reference evidence="9 10" key="1">
    <citation type="submission" date="2016-10" db="EMBL/GenBank/DDBJ databases">
        <authorList>
            <person name="de Groot N.N."/>
        </authorList>
    </citation>
    <scope>NUCLEOTIDE SEQUENCE [LARGE SCALE GENOMIC DNA]</scope>
    <source>
        <strain evidence="9 10">DSM 20678</strain>
    </source>
</reference>
<sequence>MFSARTIAGIRPRMVWKRRGIESRRAKYGYIFALPWMTGLLLFYAYPLLSSIYYSFNKYNVISPVEWVGLNNYKELFNDPLFWTGIKNTLYYALFAVPISVVLGISLALLLNMPIRWRSFFRTVFFIPTLVPVVATAIIWQWLLNPQFGLINHLLETIGIGGPPWLGDPKWSKPSLILMAQWGIGNSVIIYLAGLQDISKDYDDAARVDGASGLRKVWHITLPLLTPVIFFNMIMGIINALQVFTLPYALTYGTGNPANSLLFYSMHLYNNAFLYMKMGYASAMAWILFIVIMIITLLLFRSSSRWVYYHGDQ</sequence>
<evidence type="ECO:0000313" key="10">
    <source>
        <dbReference type="Proteomes" id="UP000198577"/>
    </source>
</evidence>
<feature type="transmembrane region" description="Helical" evidence="7">
    <location>
        <begin position="90"/>
        <end position="111"/>
    </location>
</feature>
<feature type="transmembrane region" description="Helical" evidence="7">
    <location>
        <begin position="28"/>
        <end position="49"/>
    </location>
</feature>
<dbReference type="Pfam" id="PF00528">
    <property type="entry name" value="BPD_transp_1"/>
    <property type="match status" value="1"/>
</dbReference>
<dbReference type="Proteomes" id="UP000198577">
    <property type="component" value="Unassembled WGS sequence"/>
</dbReference>
<dbReference type="RefSeq" id="WP_242948314.1">
    <property type="nucleotide sequence ID" value="NZ_FOXR01000017.1"/>
</dbReference>
<keyword evidence="6 7" id="KW-0472">Membrane</keyword>
<dbReference type="EMBL" id="FOXR01000017">
    <property type="protein sequence ID" value="SFQ19486.1"/>
    <property type="molecule type" value="Genomic_DNA"/>
</dbReference>